<keyword evidence="5" id="KW-0378">Hydrolase</keyword>
<dbReference type="InterPro" id="IPR013856">
    <property type="entry name" value="Peptidase_M4_domain"/>
</dbReference>
<dbReference type="EMBL" id="JACHJU010000001">
    <property type="protein sequence ID" value="MBB4935853.1"/>
    <property type="molecule type" value="Genomic_DNA"/>
</dbReference>
<proteinExistence type="inferred from homology"/>
<evidence type="ECO:0000259" key="14">
    <source>
        <dbReference type="Pfam" id="PF07504"/>
    </source>
</evidence>
<keyword evidence="6" id="KW-0862">Zinc</keyword>
<dbReference type="GO" id="GO:0006508">
    <property type="term" value="P:proteolysis"/>
    <property type="evidence" value="ECO:0007669"/>
    <property type="project" value="UniProtKB-KW"/>
</dbReference>
<accession>A0A7W7RPM0</accession>
<dbReference type="InterPro" id="IPR023612">
    <property type="entry name" value="Peptidase_M4"/>
</dbReference>
<gene>
    <name evidence="15" type="ORF">FHR32_000158</name>
</gene>
<evidence type="ECO:0000256" key="6">
    <source>
        <dbReference type="ARBA" id="ARBA00022833"/>
    </source>
</evidence>
<feature type="compositionally biased region" description="Basic and acidic residues" evidence="9">
    <location>
        <begin position="458"/>
        <end position="469"/>
    </location>
</feature>
<evidence type="ECO:0000256" key="10">
    <source>
        <dbReference type="SAM" id="Phobius"/>
    </source>
</evidence>
<feature type="domain" description="FTP" evidence="14">
    <location>
        <begin position="317"/>
        <end position="353"/>
    </location>
</feature>
<sequence>MGKALHGSLVALRAGSVAAAVCAAVTWAVLALLTGGTEGLVGGFLSGSANGVTTTAAAATGGPVDWWAPALHSGGRIWPVQFLLQGSPLALLVLGPLLGGLAAGWLTAGARSPGTYRRGTRLLAAAAVYAAIVTLAATVTAALAPGTLATVSTPPAVAFGLGLAWCAGAGLLGQVARAVRLPRQVKALAGFAVLLLIAQLTVPGSAVAAPRPGSGSGKPAEPMTMAAAGAPEEPPADYYRPGVSAALAAVGARTDRLKPTGDMSVNLARDPWLGVPTQVSVDSPVGKDVKSWLRANAGLFAVKDPVAQLRALPARLKDRLGGRHDWFQQEIGGVPVYGARVGVHRDVKGRTVQALTNGLIPDLAVPATVPTLAPEAATAAAARVLPGAELVEPPALYVLPDDPHPGKSVPATLTWRVWLATADGRSTAYFVDALSTGRIVKFEPTRLEIRERHVWDLKNNPETDDDPARNEGQGPASVADVNDIYDHSGMFYDYMLSTFGLDSFDGQGAAMNAGARYSSKVNGPPERNAFFMPNEEQTAFGEGMGTLTVVAHEWQHGVTYRSASLFPLFQGGALHESFSDVFAAMVEQRVTGSTAWKAGVGTPLGIIRDLANPHAVSDPWGPHPAHYSEYRLGCIDSGWVHANSLIPSHAWYILATRIGMRKTAEIAYRDLTVYLGPSSRFTDTRVGAIQAAYDLYGKTSPEGQEVWRAFGAVGIDGTYESPRQRCMCFADESLTGVGLEAMDPDGSSTDATVAALLRTRELFENAESGAAMHYAQLYARTNSRAMDLLVADDGLRGKTAHLMQSMEPAFHTVGTPAGDRVIITQNLIDEINGLVDAYIQADADTPGGGTMGAILRDDRSAVDGQALVGMTANQVLAHLDSIFN</sequence>
<feature type="active site" description="Proton donor" evidence="8">
    <location>
        <position position="641"/>
    </location>
</feature>
<name>A0A7W7RPM0_9ACTN</name>
<dbReference type="AlphaFoldDB" id="A0A7W7RPM0"/>
<dbReference type="Pfam" id="PF07504">
    <property type="entry name" value="FTP"/>
    <property type="match status" value="1"/>
</dbReference>
<keyword evidence="4 11" id="KW-0732">Signal</keyword>
<feature type="transmembrane region" description="Helical" evidence="10">
    <location>
        <begin position="122"/>
        <end position="144"/>
    </location>
</feature>
<dbReference type="RefSeq" id="WP_184752034.1">
    <property type="nucleotide sequence ID" value="NZ_BAABEK010000019.1"/>
</dbReference>
<evidence type="ECO:0000256" key="4">
    <source>
        <dbReference type="ARBA" id="ARBA00022729"/>
    </source>
</evidence>
<keyword evidence="10" id="KW-0472">Membrane</keyword>
<dbReference type="Proteomes" id="UP000534286">
    <property type="component" value="Unassembled WGS sequence"/>
</dbReference>
<feature type="chain" id="PRO_5039282450" evidence="11">
    <location>
        <begin position="20"/>
        <end position="884"/>
    </location>
</feature>
<feature type="transmembrane region" description="Helical" evidence="10">
    <location>
        <begin position="188"/>
        <end position="209"/>
    </location>
</feature>
<evidence type="ECO:0000256" key="9">
    <source>
        <dbReference type="SAM" id="MobiDB-lite"/>
    </source>
</evidence>
<dbReference type="PANTHER" id="PTHR33794">
    <property type="entry name" value="BACILLOLYSIN"/>
    <property type="match status" value="1"/>
</dbReference>
<dbReference type="Pfam" id="PF02868">
    <property type="entry name" value="Peptidase_M4_C"/>
    <property type="match status" value="1"/>
</dbReference>
<evidence type="ECO:0000256" key="3">
    <source>
        <dbReference type="ARBA" id="ARBA00022723"/>
    </source>
</evidence>
<evidence type="ECO:0000313" key="16">
    <source>
        <dbReference type="Proteomes" id="UP000534286"/>
    </source>
</evidence>
<feature type="domain" description="Peptidase M4" evidence="12">
    <location>
        <begin position="483"/>
        <end position="559"/>
    </location>
</feature>
<dbReference type="InterPro" id="IPR050728">
    <property type="entry name" value="Zinc_Metalloprotease_M4"/>
</dbReference>
<evidence type="ECO:0000256" key="7">
    <source>
        <dbReference type="ARBA" id="ARBA00023049"/>
    </source>
</evidence>
<reference evidence="15 16" key="1">
    <citation type="submission" date="2020-08" db="EMBL/GenBank/DDBJ databases">
        <title>Sequencing the genomes of 1000 actinobacteria strains.</title>
        <authorList>
            <person name="Klenk H.-P."/>
        </authorList>
    </citation>
    <scope>NUCLEOTIDE SEQUENCE [LARGE SCALE GENOMIC DNA]</scope>
    <source>
        <strain evidence="15 16">DSM 43023</strain>
    </source>
</reference>
<dbReference type="InterPro" id="IPR027268">
    <property type="entry name" value="Peptidase_M4/M1_CTD_sf"/>
</dbReference>
<evidence type="ECO:0000259" key="12">
    <source>
        <dbReference type="Pfam" id="PF01447"/>
    </source>
</evidence>
<dbReference type="CDD" id="cd09597">
    <property type="entry name" value="M4_TLP"/>
    <property type="match status" value="1"/>
</dbReference>
<feature type="region of interest" description="Disordered" evidence="9">
    <location>
        <begin position="206"/>
        <end position="227"/>
    </location>
</feature>
<dbReference type="GO" id="GO:0004222">
    <property type="term" value="F:metalloendopeptidase activity"/>
    <property type="evidence" value="ECO:0007669"/>
    <property type="project" value="InterPro"/>
</dbReference>
<keyword evidence="10" id="KW-0812">Transmembrane</keyword>
<organism evidence="15 16">
    <name type="scientific">Streptosporangium album</name>
    <dbReference type="NCBI Taxonomy" id="47479"/>
    <lineage>
        <taxon>Bacteria</taxon>
        <taxon>Bacillati</taxon>
        <taxon>Actinomycetota</taxon>
        <taxon>Actinomycetes</taxon>
        <taxon>Streptosporangiales</taxon>
        <taxon>Streptosporangiaceae</taxon>
        <taxon>Streptosporangium</taxon>
    </lineage>
</organism>
<dbReference type="GO" id="GO:0046872">
    <property type="term" value="F:metal ion binding"/>
    <property type="evidence" value="ECO:0007669"/>
    <property type="project" value="UniProtKB-KW"/>
</dbReference>
<evidence type="ECO:0000256" key="2">
    <source>
        <dbReference type="ARBA" id="ARBA00022670"/>
    </source>
</evidence>
<evidence type="ECO:0000256" key="5">
    <source>
        <dbReference type="ARBA" id="ARBA00022801"/>
    </source>
</evidence>
<feature type="region of interest" description="Disordered" evidence="9">
    <location>
        <begin position="458"/>
        <end position="479"/>
    </location>
</feature>
<evidence type="ECO:0000256" key="1">
    <source>
        <dbReference type="ARBA" id="ARBA00009388"/>
    </source>
</evidence>
<comment type="similarity">
    <text evidence="1">Belongs to the peptidase M4 family.</text>
</comment>
<feature type="domain" description="Peptidase M4 C-terminal" evidence="13">
    <location>
        <begin position="570"/>
        <end position="715"/>
    </location>
</feature>
<feature type="signal peptide" evidence="11">
    <location>
        <begin position="1"/>
        <end position="19"/>
    </location>
</feature>
<dbReference type="Gene3D" id="3.10.170.10">
    <property type="match status" value="1"/>
</dbReference>
<keyword evidence="16" id="KW-1185">Reference proteome</keyword>
<protein>
    <submittedName>
        <fullName evidence="15">Zn-dependent metalloprotease</fullName>
    </submittedName>
</protein>
<feature type="active site" evidence="8">
    <location>
        <position position="553"/>
    </location>
</feature>
<feature type="transmembrane region" description="Helical" evidence="10">
    <location>
        <begin position="89"/>
        <end position="110"/>
    </location>
</feature>
<comment type="caution">
    <text evidence="15">The sequence shown here is derived from an EMBL/GenBank/DDBJ whole genome shotgun (WGS) entry which is preliminary data.</text>
</comment>
<dbReference type="PANTHER" id="PTHR33794:SF1">
    <property type="entry name" value="BACILLOLYSIN"/>
    <property type="match status" value="1"/>
</dbReference>
<dbReference type="SUPFAM" id="SSF55486">
    <property type="entry name" value="Metalloproteases ('zincins'), catalytic domain"/>
    <property type="match status" value="1"/>
</dbReference>
<dbReference type="Pfam" id="PF01447">
    <property type="entry name" value="Peptidase_M4"/>
    <property type="match status" value="1"/>
</dbReference>
<dbReference type="InterPro" id="IPR011096">
    <property type="entry name" value="FTP_domain"/>
</dbReference>
<keyword evidence="2 15" id="KW-0645">Protease</keyword>
<keyword evidence="10" id="KW-1133">Transmembrane helix</keyword>
<dbReference type="InterPro" id="IPR001570">
    <property type="entry name" value="Peptidase_M4_C_domain"/>
</dbReference>
<evidence type="ECO:0000256" key="11">
    <source>
        <dbReference type="SAM" id="SignalP"/>
    </source>
</evidence>
<evidence type="ECO:0000313" key="15">
    <source>
        <dbReference type="EMBL" id="MBB4935853.1"/>
    </source>
</evidence>
<keyword evidence="7 15" id="KW-0482">Metalloprotease</keyword>
<dbReference type="Gene3D" id="1.10.390.10">
    <property type="entry name" value="Neutral Protease Domain 2"/>
    <property type="match status" value="1"/>
</dbReference>
<keyword evidence="3" id="KW-0479">Metal-binding</keyword>
<evidence type="ECO:0000259" key="13">
    <source>
        <dbReference type="Pfam" id="PF02868"/>
    </source>
</evidence>
<feature type="transmembrane region" description="Helical" evidence="10">
    <location>
        <begin position="156"/>
        <end position="176"/>
    </location>
</feature>
<dbReference type="PRINTS" id="PR00730">
    <property type="entry name" value="THERMOLYSIN"/>
</dbReference>
<evidence type="ECO:0000256" key="8">
    <source>
        <dbReference type="PIRSR" id="PIRSR623612-1"/>
    </source>
</evidence>